<reference evidence="3" key="1">
    <citation type="submission" date="2019-10" db="EMBL/GenBank/DDBJ databases">
        <authorList>
            <consortium name="DOE Joint Genome Institute"/>
            <person name="Kuo A."/>
            <person name="Miyauchi S."/>
            <person name="Kiss E."/>
            <person name="Drula E."/>
            <person name="Kohler A."/>
            <person name="Sanchez-Garcia M."/>
            <person name="Andreopoulos B."/>
            <person name="Barry K.W."/>
            <person name="Bonito G."/>
            <person name="Buee M."/>
            <person name="Carver A."/>
            <person name="Chen C."/>
            <person name="Cichocki N."/>
            <person name="Clum A."/>
            <person name="Culley D."/>
            <person name="Crous P.W."/>
            <person name="Fauchery L."/>
            <person name="Girlanda M."/>
            <person name="Hayes R."/>
            <person name="Keri Z."/>
            <person name="LaButti K."/>
            <person name="Lipzen A."/>
            <person name="Lombard V."/>
            <person name="Magnuson J."/>
            <person name="Maillard F."/>
            <person name="Morin E."/>
            <person name="Murat C."/>
            <person name="Nolan M."/>
            <person name="Ohm R."/>
            <person name="Pangilinan J."/>
            <person name="Pereira M."/>
            <person name="Perotto S."/>
            <person name="Peter M."/>
            <person name="Riley R."/>
            <person name="Sitrit Y."/>
            <person name="Stielow B."/>
            <person name="Szollosi G."/>
            <person name="Zifcakova L."/>
            <person name="Stursova M."/>
            <person name="Spatafora J.W."/>
            <person name="Tedersoo L."/>
            <person name="Vaario L.-M."/>
            <person name="Yamada A."/>
            <person name="Yan M."/>
            <person name="Wang P."/>
            <person name="Xu J."/>
            <person name="Bruns T."/>
            <person name="Baldrian P."/>
            <person name="Vilgalys R."/>
            <person name="Henrissat B."/>
            <person name="Grigoriev I.V."/>
            <person name="Hibbett D."/>
            <person name="Nagy L.G."/>
            <person name="Martin F.M."/>
        </authorList>
    </citation>
    <scope>NUCLEOTIDE SEQUENCE</scope>
    <source>
        <strain evidence="3">BED1</strain>
    </source>
</reference>
<proteinExistence type="predicted"/>
<accession>A0AAD4C2K7</accession>
<gene>
    <name evidence="3" type="ORF">L210DRAFT_3529738</name>
    <name evidence="2" type="ORF">L210DRAFT_3581433</name>
</gene>
<reference evidence="3" key="2">
    <citation type="journal article" date="2020" name="Nat. Commun.">
        <title>Large-scale genome sequencing of mycorrhizal fungi provides insights into the early evolution of symbiotic traits.</title>
        <authorList>
            <person name="Miyauchi S."/>
            <person name="Kiss E."/>
            <person name="Kuo A."/>
            <person name="Drula E."/>
            <person name="Kohler A."/>
            <person name="Sanchez-Garcia M."/>
            <person name="Morin E."/>
            <person name="Andreopoulos B."/>
            <person name="Barry K.W."/>
            <person name="Bonito G."/>
            <person name="Buee M."/>
            <person name="Carver A."/>
            <person name="Chen C."/>
            <person name="Cichocki N."/>
            <person name="Clum A."/>
            <person name="Culley D."/>
            <person name="Crous P.W."/>
            <person name="Fauchery L."/>
            <person name="Girlanda M."/>
            <person name="Hayes R.D."/>
            <person name="Keri Z."/>
            <person name="LaButti K."/>
            <person name="Lipzen A."/>
            <person name="Lombard V."/>
            <person name="Magnuson J."/>
            <person name="Maillard F."/>
            <person name="Murat C."/>
            <person name="Nolan M."/>
            <person name="Ohm R.A."/>
            <person name="Pangilinan J."/>
            <person name="Pereira M.F."/>
            <person name="Perotto S."/>
            <person name="Peter M."/>
            <person name="Pfister S."/>
            <person name="Riley R."/>
            <person name="Sitrit Y."/>
            <person name="Stielow J.B."/>
            <person name="Szollosi G."/>
            <person name="Zifcakova L."/>
            <person name="Stursova M."/>
            <person name="Spatafora J.W."/>
            <person name="Tedersoo L."/>
            <person name="Vaario L.M."/>
            <person name="Yamada A."/>
            <person name="Yan M."/>
            <person name="Wang P."/>
            <person name="Xu J."/>
            <person name="Bruns T."/>
            <person name="Baldrian P."/>
            <person name="Vilgalys R."/>
            <person name="Dunand C."/>
            <person name="Henrissat B."/>
            <person name="Grigoriev I.V."/>
            <person name="Hibbett D."/>
            <person name="Nagy L.G."/>
            <person name="Martin F.M."/>
        </authorList>
    </citation>
    <scope>NUCLEOTIDE SEQUENCE</scope>
    <source>
        <strain evidence="3">BED1</strain>
    </source>
</reference>
<organism evidence="3 4">
    <name type="scientific">Boletus edulis BED1</name>
    <dbReference type="NCBI Taxonomy" id="1328754"/>
    <lineage>
        <taxon>Eukaryota</taxon>
        <taxon>Fungi</taxon>
        <taxon>Dikarya</taxon>
        <taxon>Basidiomycota</taxon>
        <taxon>Agaricomycotina</taxon>
        <taxon>Agaricomycetes</taxon>
        <taxon>Agaricomycetidae</taxon>
        <taxon>Boletales</taxon>
        <taxon>Boletineae</taxon>
        <taxon>Boletaceae</taxon>
        <taxon>Boletoideae</taxon>
        <taxon>Boletus</taxon>
    </lineage>
</organism>
<dbReference type="Proteomes" id="UP001194468">
    <property type="component" value="Unassembled WGS sequence"/>
</dbReference>
<evidence type="ECO:0000313" key="3">
    <source>
        <dbReference type="EMBL" id="KAF8446348.1"/>
    </source>
</evidence>
<dbReference type="AlphaFoldDB" id="A0AAD4C2K7"/>
<comment type="caution">
    <text evidence="3">The sequence shown here is derived from an EMBL/GenBank/DDBJ whole genome shotgun (WGS) entry which is preliminary data.</text>
</comment>
<keyword evidence="4" id="KW-1185">Reference proteome</keyword>
<dbReference type="EMBL" id="WHUW01000235">
    <property type="protein sequence ID" value="KAF8417087.1"/>
    <property type="molecule type" value="Genomic_DNA"/>
</dbReference>
<sequence length="57" mass="6216">MMNLPLQSVNAESGENSNPNSPGQRSQEKVSAFQCFDSVVASDRFSLDDARATIVIR</sequence>
<evidence type="ECO:0000256" key="1">
    <source>
        <dbReference type="SAM" id="MobiDB-lite"/>
    </source>
</evidence>
<protein>
    <submittedName>
        <fullName evidence="3">Uncharacterized protein</fullName>
    </submittedName>
</protein>
<evidence type="ECO:0000313" key="4">
    <source>
        <dbReference type="Proteomes" id="UP001194468"/>
    </source>
</evidence>
<name>A0AAD4C2K7_BOLED</name>
<evidence type="ECO:0000313" key="2">
    <source>
        <dbReference type="EMBL" id="KAF8417087.1"/>
    </source>
</evidence>
<feature type="region of interest" description="Disordered" evidence="1">
    <location>
        <begin position="1"/>
        <end position="29"/>
    </location>
</feature>
<dbReference type="EMBL" id="WHUW01000005">
    <property type="protein sequence ID" value="KAF8446348.1"/>
    <property type="molecule type" value="Genomic_DNA"/>
</dbReference>
<feature type="compositionally biased region" description="Polar residues" evidence="1">
    <location>
        <begin position="1"/>
        <end position="25"/>
    </location>
</feature>